<dbReference type="GO" id="GO:0005886">
    <property type="term" value="C:plasma membrane"/>
    <property type="evidence" value="ECO:0007669"/>
    <property type="project" value="UniProtKB-SubCell"/>
</dbReference>
<evidence type="ECO:0000256" key="8">
    <source>
        <dbReference type="ARBA" id="ARBA00023014"/>
    </source>
</evidence>
<feature type="binding site" evidence="10">
    <location>
        <position position="77"/>
    </location>
    <ligand>
        <name>[4Fe-4S] cluster</name>
        <dbReference type="ChEBI" id="CHEBI:49883"/>
        <label>1</label>
    </ligand>
</feature>
<feature type="domain" description="4Fe-4S ferredoxin-type" evidence="12">
    <location>
        <begin position="211"/>
        <end position="242"/>
    </location>
</feature>
<feature type="binding site" evidence="10">
    <location>
        <position position="59"/>
    </location>
    <ligand>
        <name>[4Fe-4S] cluster</name>
        <dbReference type="ChEBI" id="CHEBI:49883"/>
        <label>1</label>
    </ligand>
</feature>
<keyword evidence="3 10" id="KW-0479">Metal-binding</keyword>
<evidence type="ECO:0000256" key="6">
    <source>
        <dbReference type="ARBA" id="ARBA00022982"/>
    </source>
</evidence>
<feature type="domain" description="4Fe-4S ferredoxin-type" evidence="12">
    <location>
        <begin position="244"/>
        <end position="271"/>
    </location>
</feature>
<dbReference type="GO" id="GO:0022900">
    <property type="term" value="P:electron transport chain"/>
    <property type="evidence" value="ECO:0007669"/>
    <property type="project" value="UniProtKB-UniRule"/>
</dbReference>
<sequence length="288" mass="31002">MMTTTIIYTIISLCAIGIASAVILYIVAQKFKVEEDPRIDTVESILPGANCGGCGKPGCRGFAEATVKATSLDGLFCPVGGAETMTKVAAALGMEVTVQTPQIAVVRCNGTCDHRQRTSQYDGYKSCAIEHSLYRGETDCTFGCLGCGDCVTACLFDAIHMDETGLPVVSEEKCVACGACVKACPRNIIELRNKGVKDRRVFVCCVNKDKGNIARKACTAACIGCGKCAKECPFEAITLENNLAYIDFRKCRLCRKCVSVCPTHAIHEVNFPPRKITEPADQLKTEIN</sequence>
<dbReference type="OrthoDB" id="9789936at2"/>
<evidence type="ECO:0000259" key="12">
    <source>
        <dbReference type="PROSITE" id="PS51379"/>
    </source>
</evidence>
<dbReference type="Pfam" id="PF12838">
    <property type="entry name" value="Fer4_7"/>
    <property type="match status" value="2"/>
</dbReference>
<feature type="binding site" evidence="10">
    <location>
        <position position="150"/>
    </location>
    <ligand>
        <name>[4Fe-4S] cluster</name>
        <dbReference type="ChEBI" id="CHEBI:49883"/>
        <label>2</label>
    </ligand>
</feature>
<feature type="binding site" evidence="10">
    <location>
        <position position="177"/>
    </location>
    <ligand>
        <name>[4Fe-4S] cluster</name>
        <dbReference type="ChEBI" id="CHEBI:49883"/>
        <label>3</label>
    </ligand>
</feature>
<dbReference type="PROSITE" id="PS51379">
    <property type="entry name" value="4FE4S_FER_2"/>
    <property type="match status" value="4"/>
</dbReference>
<keyword evidence="2 10" id="KW-0004">4Fe-4S</keyword>
<evidence type="ECO:0000256" key="5">
    <source>
        <dbReference type="ARBA" id="ARBA00022967"/>
    </source>
</evidence>
<feature type="domain" description="4Fe-4S ferredoxin-type" evidence="12">
    <location>
        <begin position="134"/>
        <end position="164"/>
    </location>
</feature>
<protein>
    <recommendedName>
        <fullName evidence="10">Ion-translocating oxidoreductase complex subunit B</fullName>
        <ecNumber evidence="10">7.-.-.-</ecNumber>
    </recommendedName>
    <alternativeName>
        <fullName evidence="10">Rnf electron transport complex subunit B</fullName>
    </alternativeName>
</protein>
<dbReference type="GO" id="GO:0051539">
    <property type="term" value="F:4 iron, 4 sulfur cluster binding"/>
    <property type="evidence" value="ECO:0007669"/>
    <property type="project" value="UniProtKB-UniRule"/>
</dbReference>
<keyword evidence="4 10" id="KW-0677">Repeat</keyword>
<keyword evidence="10" id="KW-1003">Cell membrane</keyword>
<comment type="similarity">
    <text evidence="10">Belongs to the 4Fe4S bacterial-type ferredoxin family. RnfB subfamily.</text>
</comment>
<dbReference type="HAMAP" id="MF_00463">
    <property type="entry name" value="RsxB_RnfB"/>
    <property type="match status" value="1"/>
</dbReference>
<dbReference type="Pfam" id="PF04060">
    <property type="entry name" value="FeS"/>
    <property type="match status" value="1"/>
</dbReference>
<comment type="function">
    <text evidence="10">Part of a membrane-bound complex that couples electron transfer with translocation of ions across the membrane.</text>
</comment>
<accession>A0A3S9VY69</accession>
<feature type="domain" description="4Fe-4S" evidence="13">
    <location>
        <begin position="34"/>
        <end position="94"/>
    </location>
</feature>
<dbReference type="RefSeq" id="WP_106482104.1">
    <property type="nucleotide sequence ID" value="NZ_CP032819.1"/>
</dbReference>
<feature type="binding site" evidence="10">
    <location>
        <position position="144"/>
    </location>
    <ligand>
        <name>[4Fe-4S] cluster</name>
        <dbReference type="ChEBI" id="CHEBI:49883"/>
        <label>2</label>
    </ligand>
</feature>
<evidence type="ECO:0000256" key="4">
    <source>
        <dbReference type="ARBA" id="ARBA00022737"/>
    </source>
</evidence>
<dbReference type="InterPro" id="IPR050395">
    <property type="entry name" value="4Fe4S_Ferredoxin_RnfB"/>
</dbReference>
<dbReference type="SUPFAM" id="SSF54862">
    <property type="entry name" value="4Fe-4S ferredoxins"/>
    <property type="match status" value="2"/>
</dbReference>
<gene>
    <name evidence="10" type="primary">rnfB</name>
    <name evidence="14" type="ORF">D8S85_19270</name>
</gene>
<feature type="binding site" evidence="10">
    <location>
        <position position="184"/>
    </location>
    <ligand>
        <name>[4Fe-4S] cluster</name>
        <dbReference type="ChEBI" id="CHEBI:49883"/>
        <label>2</label>
    </ligand>
</feature>
<feature type="binding site" evidence="10">
    <location>
        <position position="174"/>
    </location>
    <ligand>
        <name>[4Fe-4S] cluster</name>
        <dbReference type="ChEBI" id="CHEBI:49883"/>
        <label>3</label>
    </ligand>
</feature>
<dbReference type="EC" id="7.-.-.-" evidence="10"/>
<dbReference type="InterPro" id="IPR017900">
    <property type="entry name" value="4Fe4S_Fe_S_CS"/>
</dbReference>
<keyword evidence="1 10" id="KW-0813">Transport</keyword>
<dbReference type="InterPro" id="IPR007202">
    <property type="entry name" value="4Fe-4S_dom"/>
</dbReference>
<keyword evidence="9 10" id="KW-0472">Membrane</keyword>
<dbReference type="PROSITE" id="PS51656">
    <property type="entry name" value="4FE4S"/>
    <property type="match status" value="1"/>
</dbReference>
<dbReference type="InterPro" id="IPR010207">
    <property type="entry name" value="Elect_transpt_cplx_RnfB/RsxB"/>
</dbReference>
<keyword evidence="5 10" id="KW-1278">Translocase</keyword>
<feature type="binding site" evidence="10">
    <location>
        <position position="51"/>
    </location>
    <ligand>
        <name>[4Fe-4S] cluster</name>
        <dbReference type="ChEBI" id="CHEBI:49883"/>
        <label>1</label>
    </ligand>
</feature>
<dbReference type="KEGG" id="buy:D8S85_19270"/>
<dbReference type="PROSITE" id="PS00198">
    <property type="entry name" value="4FE4S_FER_1"/>
    <property type="match status" value="2"/>
</dbReference>
<dbReference type="AlphaFoldDB" id="A0A3S9VY69"/>
<dbReference type="Gene3D" id="3.30.70.20">
    <property type="match status" value="2"/>
</dbReference>
<evidence type="ECO:0000256" key="7">
    <source>
        <dbReference type="ARBA" id="ARBA00023004"/>
    </source>
</evidence>
<feature type="binding site" evidence="10">
    <location>
        <position position="154"/>
    </location>
    <ligand>
        <name>[4Fe-4S] cluster</name>
        <dbReference type="ChEBI" id="CHEBI:49883"/>
        <label>3</label>
    </ligand>
</feature>
<evidence type="ECO:0000259" key="13">
    <source>
        <dbReference type="PROSITE" id="PS51656"/>
    </source>
</evidence>
<comment type="cofactor">
    <cofactor evidence="10">
        <name>[4Fe-4S] cluster</name>
        <dbReference type="ChEBI" id="CHEBI:49883"/>
    </cofactor>
    <text evidence="10">Binds 3 [4Fe-4S] clusters.</text>
</comment>
<feature type="binding site" evidence="10">
    <location>
        <position position="54"/>
    </location>
    <ligand>
        <name>[4Fe-4S] cluster</name>
        <dbReference type="ChEBI" id="CHEBI:49883"/>
        <label>1</label>
    </ligand>
</feature>
<reference evidence="14 15" key="1">
    <citation type="submission" date="2018-10" db="EMBL/GenBank/DDBJ databases">
        <title>Butyricimonas faecalis sp. nov., isolated from human faeces and emended description of the genus Butyricimonas.</title>
        <authorList>
            <person name="Le Roy T."/>
            <person name="Van der Smissen P."/>
            <person name="Paquot A."/>
            <person name="Delzenne N."/>
            <person name="Muccioli G."/>
            <person name="Collet J.-F."/>
            <person name="Cani P.D."/>
        </authorList>
    </citation>
    <scope>NUCLEOTIDE SEQUENCE [LARGE SCALE GENOMIC DNA]</scope>
    <source>
        <strain evidence="14 15">H184</strain>
    </source>
</reference>
<feature type="binding site" evidence="10">
    <location>
        <position position="180"/>
    </location>
    <ligand>
        <name>[4Fe-4S] cluster</name>
        <dbReference type="ChEBI" id="CHEBI:49883"/>
        <label>3</label>
    </ligand>
</feature>
<evidence type="ECO:0000256" key="9">
    <source>
        <dbReference type="ARBA" id="ARBA00023136"/>
    </source>
</evidence>
<dbReference type="GO" id="GO:0009055">
    <property type="term" value="F:electron transfer activity"/>
    <property type="evidence" value="ECO:0007669"/>
    <property type="project" value="InterPro"/>
</dbReference>
<dbReference type="GO" id="GO:0046872">
    <property type="term" value="F:metal ion binding"/>
    <property type="evidence" value="ECO:0007669"/>
    <property type="project" value="UniProtKB-KW"/>
</dbReference>
<comment type="subcellular location">
    <subcellularLocation>
        <location evidence="10">Cell membrane</location>
    </subcellularLocation>
</comment>
<keyword evidence="7 10" id="KW-0408">Iron</keyword>
<feature type="binding site" evidence="10">
    <location>
        <position position="147"/>
    </location>
    <ligand>
        <name>[4Fe-4S] cluster</name>
        <dbReference type="ChEBI" id="CHEBI:49883"/>
        <label>2</label>
    </ligand>
</feature>
<evidence type="ECO:0000256" key="3">
    <source>
        <dbReference type="ARBA" id="ARBA00022723"/>
    </source>
</evidence>
<dbReference type="PANTHER" id="PTHR43560:SF1">
    <property type="entry name" value="ION-TRANSLOCATING OXIDOREDUCTASE COMPLEX SUBUNIT B"/>
    <property type="match status" value="1"/>
</dbReference>
<dbReference type="InterPro" id="IPR017896">
    <property type="entry name" value="4Fe4S_Fe-S-bd"/>
</dbReference>
<feature type="transmembrane region" description="Helical" evidence="11">
    <location>
        <begin position="6"/>
        <end position="28"/>
    </location>
</feature>
<keyword evidence="6 10" id="KW-0249">Electron transport</keyword>
<keyword evidence="11" id="KW-0812">Transmembrane</keyword>
<name>A0A3S9VY69_9BACT</name>
<proteinExistence type="inferred from homology"/>
<evidence type="ECO:0000256" key="2">
    <source>
        <dbReference type="ARBA" id="ARBA00022485"/>
    </source>
</evidence>
<comment type="subunit">
    <text evidence="10">The complex is composed of six subunits: RnfA, RnfB, RnfC, RnfD, RnfE and RnfG.</text>
</comment>
<evidence type="ECO:0000313" key="15">
    <source>
        <dbReference type="Proteomes" id="UP000270673"/>
    </source>
</evidence>
<feature type="binding site" evidence="10">
    <location>
        <position position="140"/>
    </location>
    <ligand>
        <name>[4Fe-4S] cluster</name>
        <dbReference type="ChEBI" id="CHEBI:49883"/>
        <label>2</label>
    </ligand>
</feature>
<organism evidence="14 15">
    <name type="scientific">Butyricimonas faecalis</name>
    <dbReference type="NCBI Taxonomy" id="2093856"/>
    <lineage>
        <taxon>Bacteria</taxon>
        <taxon>Pseudomonadati</taxon>
        <taxon>Bacteroidota</taxon>
        <taxon>Bacteroidia</taxon>
        <taxon>Bacteroidales</taxon>
        <taxon>Odoribacteraceae</taxon>
        <taxon>Butyricimonas</taxon>
    </lineage>
</organism>
<keyword evidence="11" id="KW-1133">Transmembrane helix</keyword>
<evidence type="ECO:0000313" key="14">
    <source>
        <dbReference type="EMBL" id="AZS31472.1"/>
    </source>
</evidence>
<keyword evidence="8 10" id="KW-0411">Iron-sulfur</keyword>
<keyword evidence="15" id="KW-1185">Reference proteome</keyword>
<evidence type="ECO:0000256" key="1">
    <source>
        <dbReference type="ARBA" id="ARBA00022448"/>
    </source>
</evidence>
<feature type="domain" description="4Fe-4S ferredoxin-type" evidence="12">
    <location>
        <begin position="165"/>
        <end position="194"/>
    </location>
</feature>
<dbReference type="PANTHER" id="PTHR43560">
    <property type="entry name" value="ION-TRANSLOCATING OXIDOREDUCTASE COMPLEX SUBUNIT B"/>
    <property type="match status" value="1"/>
</dbReference>
<evidence type="ECO:0000256" key="11">
    <source>
        <dbReference type="SAM" id="Phobius"/>
    </source>
</evidence>
<dbReference type="NCBIfam" id="NF005504">
    <property type="entry name" value="PRK07118.1-3"/>
    <property type="match status" value="1"/>
</dbReference>
<dbReference type="CDD" id="cd10549">
    <property type="entry name" value="MtMvhB_like"/>
    <property type="match status" value="1"/>
</dbReference>
<dbReference type="EMBL" id="CP032819">
    <property type="protein sequence ID" value="AZS31472.1"/>
    <property type="molecule type" value="Genomic_DNA"/>
</dbReference>
<dbReference type="Gene3D" id="1.10.15.40">
    <property type="entry name" value="Electron transport complex subunit B, putative Fe-S cluster"/>
    <property type="match status" value="1"/>
</dbReference>
<feature type="region of interest" description="Hydrophobic" evidence="10">
    <location>
        <begin position="1"/>
        <end position="28"/>
    </location>
</feature>
<dbReference type="Proteomes" id="UP000270673">
    <property type="component" value="Chromosome"/>
</dbReference>
<evidence type="ECO:0000256" key="10">
    <source>
        <dbReference type="HAMAP-Rule" id="MF_00463"/>
    </source>
</evidence>